<dbReference type="Proteomes" id="UP000831701">
    <property type="component" value="Chromosome 6"/>
</dbReference>
<protein>
    <submittedName>
        <fullName evidence="1">Uncharacterized protein</fullName>
    </submittedName>
</protein>
<dbReference type="EMBL" id="CM041536">
    <property type="protein sequence ID" value="KAI3370925.1"/>
    <property type="molecule type" value="Genomic_DNA"/>
</dbReference>
<proteinExistence type="predicted"/>
<evidence type="ECO:0000313" key="2">
    <source>
        <dbReference type="Proteomes" id="UP000831701"/>
    </source>
</evidence>
<gene>
    <name evidence="1" type="ORF">L3Q82_023485</name>
</gene>
<evidence type="ECO:0000313" key="1">
    <source>
        <dbReference type="EMBL" id="KAI3370925.1"/>
    </source>
</evidence>
<feature type="non-terminal residue" evidence="1">
    <location>
        <position position="1436"/>
    </location>
</feature>
<reference evidence="1" key="1">
    <citation type="submission" date="2022-04" db="EMBL/GenBank/DDBJ databases">
        <title>Jade perch genome.</title>
        <authorList>
            <person name="Chao B."/>
        </authorList>
    </citation>
    <scope>NUCLEOTIDE SEQUENCE</scope>
    <source>
        <strain evidence="1">CB-2022</strain>
    </source>
</reference>
<sequence>MAAVLERSYLEICGFERETLPRFREVAVNLGLSAAPGGLKFPDSAGAFHYAESGKLLSVTSNRFIHWSTSGDSVQLLEQSLDTNLLNNAVKLKFSHCTVLPGGVTIQETLNNVIILICTNQSVHRLVLPHPTRMYRSELVTELHMQSIFTDVGKLSLQDPSVSAVIPSSAGHTGSPGTAAAWISQAGDAHYALASPAGGIMVLTLPPHSTPGGVSVVELKRSSMMQRLSGWMPSAIRGDQSPADLVLSVSVRELEEDSFMFALCQDHRLRMWSLKEQACLLEADMLEYMPACKGVRRLAGQGHRLRLAFSSTTGLCVCVYLAVPQRGQFTVLQLVATDNNRYSLDHISSLFTTQETLVDFALTSTDIWAVWVDDSNTTVVKYINFEHNTAGQWNQVFVQPPPEEEVHIGVDQDPRETYLEVLFSPLRFTASAIVKALQIYRRGLERVTDVSWETLKKEVTVAVESELQSSVTEFEFSQEEYRQLQVEFWSKFYACCLQYQEALSMPLGLTVSQYTGMVCLLKKGFVSFLLPCFAVDHLYLSYDEYLFSEEETPIAEEPELGRDVLQLVQCLRLVSDAVSGEMAYDMEKALEHLQSPERAAELVLENMLSNDNDNVIEDIQNKLQDVRNPMAAMMVLLREMDLETDSEVGGEAADTPGQSLSVRISLSQLYGSSSAISVVCQAVCHMTMTRALFCRDLLILQKLYLRFGDNVFLGGGVQLLQLQQDLIPRSSHLLSSYYLLKHVSQSLASSVPVDIIDANLQHLTVLELSDTPAASTNRSAVLSPQTVVELFYQTAARKMIVSQIYSQQQSNSLLQWTHMISSVVHLLAQLLYPSFTNTTWPSNPGFQFPECLMANCQYTQLQEYVRLIGPWCQVNIGSCRFMLGQCYLANGEGQKALQCFQEAATEVEKEEFLMRLTGTEEEEAASTPRLQYYNKVLRLLEDVGLPELVIQLASLAITEAVTDVNSQAALWTRIFKHHLDLGHNSEAYEALTQNPDCSMQLDCLRQLVVVLCERSQLQDLVQFSYVNLHDEVVSIIESRARGLDLLAHNYYELLYAFHINRHNYRKAGTVMFEFGMRLGREVRTRLGLQKQVNCYLAALNCLRLIRPEYAWIVQPASGAVQALYERPGASPKRNSDGEFSSEPVRRQVDILELRDLEKEYILSRSRLTLAQHHPPSAAIAGGASAVEMVALLVQTGLFDSALSVCQTFKLNLTPVFEGLAYKCIKLQFGGEETQNEAWTWLAANQLSSVVNTKESSAADEAWRLLASYLDRYPSANGQHHRCVINKLLLHGVPLPDWLVRSYKAMDAASLLRLFLNFDLLDAAAELVMEYVDALLGKGHQYFGIERPLSATWSSVWLPYTSIDQLLQTLSETQTNSSVSHFLFTFDITRFIIKFGTNWTIITGWWSRRLNEDSSLAEDSSGHLIDPTNRRLEAEQP</sequence>
<comment type="caution">
    <text evidence="1">The sequence shown here is derived from an EMBL/GenBank/DDBJ whole genome shotgun (WGS) entry which is preliminary data.</text>
</comment>
<keyword evidence="2" id="KW-1185">Reference proteome</keyword>
<organism evidence="1 2">
    <name type="scientific">Scortum barcoo</name>
    <name type="common">barcoo grunter</name>
    <dbReference type="NCBI Taxonomy" id="214431"/>
    <lineage>
        <taxon>Eukaryota</taxon>
        <taxon>Metazoa</taxon>
        <taxon>Chordata</taxon>
        <taxon>Craniata</taxon>
        <taxon>Vertebrata</taxon>
        <taxon>Euteleostomi</taxon>
        <taxon>Actinopterygii</taxon>
        <taxon>Neopterygii</taxon>
        <taxon>Teleostei</taxon>
        <taxon>Neoteleostei</taxon>
        <taxon>Acanthomorphata</taxon>
        <taxon>Eupercaria</taxon>
        <taxon>Centrarchiformes</taxon>
        <taxon>Terapontoidei</taxon>
        <taxon>Terapontidae</taxon>
        <taxon>Scortum</taxon>
    </lineage>
</organism>
<accession>A0ACB8WSA0</accession>
<name>A0ACB8WSA0_9TELE</name>